<dbReference type="Gene3D" id="1.10.10.2910">
    <property type="match status" value="1"/>
</dbReference>
<dbReference type="Proteomes" id="UP000637788">
    <property type="component" value="Unassembled WGS sequence"/>
</dbReference>
<dbReference type="Pfam" id="PF01381">
    <property type="entry name" value="HTH_3"/>
    <property type="match status" value="1"/>
</dbReference>
<dbReference type="Pfam" id="PF06114">
    <property type="entry name" value="Peptidase_M78"/>
    <property type="match status" value="1"/>
</dbReference>
<evidence type="ECO:0000313" key="3">
    <source>
        <dbReference type="EMBL" id="GGK73834.1"/>
    </source>
</evidence>
<reference evidence="3" key="2">
    <citation type="submission" date="2020-09" db="EMBL/GenBank/DDBJ databases">
        <authorList>
            <person name="Sun Q."/>
            <person name="Ohkuma M."/>
        </authorList>
    </citation>
    <scope>NUCLEOTIDE SEQUENCE</scope>
    <source>
        <strain evidence="3">JCM 3035</strain>
    </source>
</reference>
<comment type="caution">
    <text evidence="3">The sequence shown here is derived from an EMBL/GenBank/DDBJ whole genome shotgun (WGS) entry which is preliminary data.</text>
</comment>
<dbReference type="PANTHER" id="PTHR43236">
    <property type="entry name" value="ANTITOXIN HIGA1"/>
    <property type="match status" value="1"/>
</dbReference>
<proteinExistence type="inferred from homology"/>
<dbReference type="EMBL" id="BMPQ01000008">
    <property type="protein sequence ID" value="GGK73834.1"/>
    <property type="molecule type" value="Genomic_DNA"/>
</dbReference>
<dbReference type="SMART" id="SM00530">
    <property type="entry name" value="HTH_XRE"/>
    <property type="match status" value="1"/>
</dbReference>
<protein>
    <submittedName>
        <fullName evidence="3">DNA-binding protein</fullName>
    </submittedName>
</protein>
<dbReference type="InterPro" id="IPR052345">
    <property type="entry name" value="Rad_response_metalloprotease"/>
</dbReference>
<evidence type="ECO:0000256" key="1">
    <source>
        <dbReference type="ARBA" id="ARBA00007227"/>
    </source>
</evidence>
<evidence type="ECO:0000259" key="2">
    <source>
        <dbReference type="PROSITE" id="PS50943"/>
    </source>
</evidence>
<comment type="similarity">
    <text evidence="1">Belongs to the short-chain fatty acyl-CoA assimilation regulator (ScfR) family.</text>
</comment>
<dbReference type="CDD" id="cd00093">
    <property type="entry name" value="HTH_XRE"/>
    <property type="match status" value="1"/>
</dbReference>
<dbReference type="InterPro" id="IPR010982">
    <property type="entry name" value="Lambda_DNA-bd_dom_sf"/>
</dbReference>
<keyword evidence="4" id="KW-1185">Reference proteome</keyword>
<organism evidence="3 4">
    <name type="scientific">Streptomyces flaveus</name>
    <dbReference type="NCBI Taxonomy" id="66370"/>
    <lineage>
        <taxon>Bacteria</taxon>
        <taxon>Bacillati</taxon>
        <taxon>Actinomycetota</taxon>
        <taxon>Actinomycetes</taxon>
        <taxon>Kitasatosporales</taxon>
        <taxon>Streptomycetaceae</taxon>
        <taxon>Streptomyces</taxon>
        <taxon>Streptomyces aurantiacus group</taxon>
    </lineage>
</organism>
<dbReference type="GO" id="GO:0003677">
    <property type="term" value="F:DNA binding"/>
    <property type="evidence" value="ECO:0007669"/>
    <property type="project" value="UniProtKB-KW"/>
</dbReference>
<dbReference type="Gene3D" id="1.10.260.40">
    <property type="entry name" value="lambda repressor-like DNA-binding domains"/>
    <property type="match status" value="1"/>
</dbReference>
<dbReference type="PROSITE" id="PS50943">
    <property type="entry name" value="HTH_CROC1"/>
    <property type="match status" value="1"/>
</dbReference>
<gene>
    <name evidence="3" type="ORF">GCM10010094_38500</name>
</gene>
<feature type="domain" description="HTH cro/C1-type" evidence="2">
    <location>
        <begin position="26"/>
        <end position="80"/>
    </location>
</feature>
<dbReference type="InterPro" id="IPR001387">
    <property type="entry name" value="Cro/C1-type_HTH"/>
</dbReference>
<reference evidence="3" key="1">
    <citation type="journal article" date="2014" name="Int. J. Syst. Evol. Microbiol.">
        <title>Complete genome sequence of Corynebacterium casei LMG S-19264T (=DSM 44701T), isolated from a smear-ripened cheese.</title>
        <authorList>
            <consortium name="US DOE Joint Genome Institute (JGI-PGF)"/>
            <person name="Walter F."/>
            <person name="Albersmeier A."/>
            <person name="Kalinowski J."/>
            <person name="Ruckert C."/>
        </authorList>
    </citation>
    <scope>NUCLEOTIDE SEQUENCE</scope>
    <source>
        <strain evidence="3">JCM 3035</strain>
    </source>
</reference>
<dbReference type="PANTHER" id="PTHR43236:SF1">
    <property type="entry name" value="BLL7220 PROTEIN"/>
    <property type="match status" value="1"/>
</dbReference>
<evidence type="ECO:0000313" key="4">
    <source>
        <dbReference type="Proteomes" id="UP000637788"/>
    </source>
</evidence>
<name>A0A917QXL5_9ACTN</name>
<dbReference type="AlphaFoldDB" id="A0A917QXL5"/>
<dbReference type="InterPro" id="IPR010359">
    <property type="entry name" value="IrrE_HExxH"/>
</dbReference>
<accession>A0A917QXL5</accession>
<sequence>MSASLRCAKIAHMEAVQSWDEVGERIAEARLAADMSQGDLASTVGLDRTAIVRIEAGERRVSALELSRLAQALGVPLAHFLSRPPAPLVSRRAALEDVSHEATRASYRLDAWLEQHARNAHWLVSEGFLTPPQLDSSGQRTEGQVDPGELAAAARQALGMPSGPLGPMADVVEQLGLFLTVVNEPAEGASLLQDGYGVAVISGEAQPGRRRWTAAHELGHHLLQDEYHSDAGVAAGRDERERQIDRFAECFLLPSQDVQSAWQEVTEAKKARSVMLALAANYRMSWSAVVNRVRNLGLIDSGEARRQKANSPTRGDFLAVLGEQPIPDLEPGATGKLWRKAVLGAWDAGAITAPRTIELLYGALAADELPTRSLEEPLP</sequence>
<dbReference type="SUPFAM" id="SSF47413">
    <property type="entry name" value="lambda repressor-like DNA-binding domains"/>
    <property type="match status" value="1"/>
</dbReference>
<keyword evidence="3" id="KW-0238">DNA-binding</keyword>